<dbReference type="InterPro" id="IPR011047">
    <property type="entry name" value="Quinoprotein_ADH-like_sf"/>
</dbReference>
<dbReference type="SUPFAM" id="SSF50998">
    <property type="entry name" value="Quinoprotein alcohol dehydrogenase-like"/>
    <property type="match status" value="1"/>
</dbReference>
<evidence type="ECO:0000259" key="1">
    <source>
        <dbReference type="Pfam" id="PF13360"/>
    </source>
</evidence>
<dbReference type="KEGG" id="mri:Mal4_18860"/>
<feature type="domain" description="Pyrrolo-quinoline quinone repeat" evidence="1">
    <location>
        <begin position="58"/>
        <end position="116"/>
    </location>
</feature>
<name>A0A517Z4Z7_9PLAN</name>
<dbReference type="SMART" id="SM00564">
    <property type="entry name" value="PQQ"/>
    <property type="match status" value="4"/>
</dbReference>
<organism evidence="2 3">
    <name type="scientific">Maioricimonas rarisocia</name>
    <dbReference type="NCBI Taxonomy" id="2528026"/>
    <lineage>
        <taxon>Bacteria</taxon>
        <taxon>Pseudomonadati</taxon>
        <taxon>Planctomycetota</taxon>
        <taxon>Planctomycetia</taxon>
        <taxon>Planctomycetales</taxon>
        <taxon>Planctomycetaceae</taxon>
        <taxon>Maioricimonas</taxon>
    </lineage>
</organism>
<dbReference type="AlphaFoldDB" id="A0A517Z4Z7"/>
<reference evidence="2 3" key="1">
    <citation type="submission" date="2019-02" db="EMBL/GenBank/DDBJ databases">
        <title>Deep-cultivation of Planctomycetes and their phenomic and genomic characterization uncovers novel biology.</title>
        <authorList>
            <person name="Wiegand S."/>
            <person name="Jogler M."/>
            <person name="Boedeker C."/>
            <person name="Pinto D."/>
            <person name="Vollmers J."/>
            <person name="Rivas-Marin E."/>
            <person name="Kohn T."/>
            <person name="Peeters S.H."/>
            <person name="Heuer A."/>
            <person name="Rast P."/>
            <person name="Oberbeckmann S."/>
            <person name="Bunk B."/>
            <person name="Jeske O."/>
            <person name="Meyerdierks A."/>
            <person name="Storesund J.E."/>
            <person name="Kallscheuer N."/>
            <person name="Luecker S."/>
            <person name="Lage O.M."/>
            <person name="Pohl T."/>
            <person name="Merkel B.J."/>
            <person name="Hornburger P."/>
            <person name="Mueller R.-W."/>
            <person name="Bruemmer F."/>
            <person name="Labrenz M."/>
            <person name="Spormann A.M."/>
            <person name="Op den Camp H."/>
            <person name="Overmann J."/>
            <person name="Amann R."/>
            <person name="Jetten M.S.M."/>
            <person name="Mascher T."/>
            <person name="Medema M.H."/>
            <person name="Devos D.P."/>
            <person name="Kaster A.-K."/>
            <person name="Ovreas L."/>
            <person name="Rohde M."/>
            <person name="Galperin M.Y."/>
            <person name="Jogler C."/>
        </authorList>
    </citation>
    <scope>NUCLEOTIDE SEQUENCE [LARGE SCALE GENOMIC DNA]</scope>
    <source>
        <strain evidence="2 3">Mal4</strain>
    </source>
</reference>
<dbReference type="InterPro" id="IPR015943">
    <property type="entry name" value="WD40/YVTN_repeat-like_dom_sf"/>
</dbReference>
<protein>
    <submittedName>
        <fullName evidence="2">Outer membrane biogenesis protein BamB</fullName>
    </submittedName>
</protein>
<dbReference type="Gene3D" id="2.130.10.10">
    <property type="entry name" value="YVTN repeat-like/Quinoprotein amine dehydrogenase"/>
    <property type="match status" value="1"/>
</dbReference>
<feature type="domain" description="Pyrrolo-quinoline quinone repeat" evidence="1">
    <location>
        <begin position="153"/>
        <end position="372"/>
    </location>
</feature>
<dbReference type="PANTHER" id="PTHR34512:SF30">
    <property type="entry name" value="OUTER MEMBRANE PROTEIN ASSEMBLY FACTOR BAMB"/>
    <property type="match status" value="1"/>
</dbReference>
<sequence>MLQPGDREPLRPILRVLCMSCILASAALPLDADVPPWNSFRGPGGQGQTTARILPLEWNETNNVTWKTPVSGRGHSSPVVDDGMIWISTARTDGSALGVVGLDLDSGEIRHSVTVFRPDHVEEIHSDNTYASPTPVAADGRVFVHFGRYGTACLDSRTGEVLWRNDELVIEHQGGPGSSPVLFEDLLIVTCDGADRQFLAGLDTATGEIRWKTDRSAPFRPNPITHRAFATPLLIEFEGTPQLISPGADQVHAYDPRTGSEIWHVRYTGFSNVPAPVYADGVVYVCTGFFGPELWAIRVDGSGNVTDTHVLWKLKGRVPETPSPILHDGFVYMVANMGVAACVDGTTGKRTAVLRLGGNYSASPVSGGGHLYFCGEDGMTRVVRPGPKPRVVASNRLAGGIFASPAIVGNAIIIRTEEAVYRIESPGE</sequence>
<dbReference type="OrthoDB" id="244732at2"/>
<dbReference type="PANTHER" id="PTHR34512">
    <property type="entry name" value="CELL SURFACE PROTEIN"/>
    <property type="match status" value="1"/>
</dbReference>
<keyword evidence="3" id="KW-1185">Reference proteome</keyword>
<dbReference type="InterPro" id="IPR018391">
    <property type="entry name" value="PQQ_b-propeller_rpt"/>
</dbReference>
<gene>
    <name evidence="2" type="ORF">Mal4_18860</name>
</gene>
<accession>A0A517Z4Z7</accession>
<dbReference type="EMBL" id="CP036275">
    <property type="protein sequence ID" value="QDU37571.1"/>
    <property type="molecule type" value="Genomic_DNA"/>
</dbReference>
<dbReference type="InterPro" id="IPR002372">
    <property type="entry name" value="PQQ_rpt_dom"/>
</dbReference>
<evidence type="ECO:0000313" key="2">
    <source>
        <dbReference type="EMBL" id="QDU37571.1"/>
    </source>
</evidence>
<evidence type="ECO:0000313" key="3">
    <source>
        <dbReference type="Proteomes" id="UP000320496"/>
    </source>
</evidence>
<dbReference type="Gene3D" id="2.40.10.480">
    <property type="match status" value="1"/>
</dbReference>
<dbReference type="Pfam" id="PF13360">
    <property type="entry name" value="PQQ_2"/>
    <property type="match status" value="2"/>
</dbReference>
<proteinExistence type="predicted"/>
<dbReference type="Proteomes" id="UP000320496">
    <property type="component" value="Chromosome"/>
</dbReference>